<reference evidence="1" key="1">
    <citation type="submission" date="2020-09" db="EMBL/GenBank/DDBJ databases">
        <title>A novel bacterium of genus Paenibacillus, isolated from South China Sea.</title>
        <authorList>
            <person name="Huang H."/>
            <person name="Mo K."/>
            <person name="Hu Y."/>
        </authorList>
    </citation>
    <scope>NUCLEOTIDE SEQUENCE</scope>
    <source>
        <strain evidence="1">IB182493</strain>
    </source>
</reference>
<name>A0A927CNW6_9BACL</name>
<proteinExistence type="predicted"/>
<dbReference type="AlphaFoldDB" id="A0A927CNW6"/>
<protein>
    <submittedName>
        <fullName evidence="1">Uncharacterized protein</fullName>
    </submittedName>
</protein>
<organism evidence="1 2">
    <name type="scientific">Paenibacillus arenilitoris</name>
    <dbReference type="NCBI Taxonomy" id="2772299"/>
    <lineage>
        <taxon>Bacteria</taxon>
        <taxon>Bacillati</taxon>
        <taxon>Bacillota</taxon>
        <taxon>Bacilli</taxon>
        <taxon>Bacillales</taxon>
        <taxon>Paenibacillaceae</taxon>
        <taxon>Paenibacillus</taxon>
    </lineage>
</organism>
<evidence type="ECO:0000313" key="2">
    <source>
        <dbReference type="Proteomes" id="UP000632125"/>
    </source>
</evidence>
<gene>
    <name evidence="1" type="ORF">IDH41_23335</name>
</gene>
<keyword evidence="2" id="KW-1185">Reference proteome</keyword>
<dbReference type="EMBL" id="JACXIY010000032">
    <property type="protein sequence ID" value="MBD2871528.1"/>
    <property type="molecule type" value="Genomic_DNA"/>
</dbReference>
<dbReference type="Proteomes" id="UP000632125">
    <property type="component" value="Unassembled WGS sequence"/>
</dbReference>
<accession>A0A927CNW6</accession>
<dbReference type="RefSeq" id="WP_190865399.1">
    <property type="nucleotide sequence ID" value="NZ_JACXIY010000032.1"/>
</dbReference>
<sequence length="99" mass="11029">MVNTRKKIMAIKKGSGKKTLKAVRRLKNRRIKNNMTKGKKRSAILKKRLGGASALKRKGGPFRLGYEQGYREGHAKGFEDAHQEAYMTNTGTENPAAVV</sequence>
<comment type="caution">
    <text evidence="1">The sequence shown here is derived from an EMBL/GenBank/DDBJ whole genome shotgun (WGS) entry which is preliminary data.</text>
</comment>
<evidence type="ECO:0000313" key="1">
    <source>
        <dbReference type="EMBL" id="MBD2871528.1"/>
    </source>
</evidence>